<feature type="signal peptide" evidence="2">
    <location>
        <begin position="1"/>
        <end position="26"/>
    </location>
</feature>
<keyword evidence="4" id="KW-1185">Reference proteome</keyword>
<evidence type="ECO:0000313" key="3">
    <source>
        <dbReference type="EMBL" id="CAK0835164.1"/>
    </source>
</evidence>
<keyword evidence="2" id="KW-0732">Signal</keyword>
<feature type="non-terminal residue" evidence="3">
    <location>
        <position position="1"/>
    </location>
</feature>
<accession>A0ABN9SSR3</accession>
<name>A0ABN9SSR3_9DINO</name>
<gene>
    <name evidence="3" type="ORF">PCOR1329_LOCUS32274</name>
</gene>
<dbReference type="Proteomes" id="UP001189429">
    <property type="component" value="Unassembled WGS sequence"/>
</dbReference>
<evidence type="ECO:0000256" key="2">
    <source>
        <dbReference type="SAM" id="SignalP"/>
    </source>
</evidence>
<evidence type="ECO:0000256" key="1">
    <source>
        <dbReference type="SAM" id="MobiDB-lite"/>
    </source>
</evidence>
<feature type="compositionally biased region" description="Low complexity" evidence="1">
    <location>
        <begin position="60"/>
        <end position="79"/>
    </location>
</feature>
<evidence type="ECO:0000313" key="4">
    <source>
        <dbReference type="Proteomes" id="UP001189429"/>
    </source>
</evidence>
<reference evidence="3" key="1">
    <citation type="submission" date="2023-10" db="EMBL/GenBank/DDBJ databases">
        <authorList>
            <person name="Chen Y."/>
            <person name="Shah S."/>
            <person name="Dougan E. K."/>
            <person name="Thang M."/>
            <person name="Chan C."/>
        </authorList>
    </citation>
    <scope>NUCLEOTIDE SEQUENCE [LARGE SCALE GENOMIC DNA]</scope>
</reference>
<sequence length="112" mass="10711">TMAARRAATALALLAAACGLPRAARGDLLPAGPHSAPTPPPTAAPTSEGEDEPAPPAEQRGGAEASGAGVGAEEAGRGSPAAGRLPRGGRSLEYASLAGAAVGAVALRRGAR</sequence>
<proteinExistence type="predicted"/>
<dbReference type="EMBL" id="CAUYUJ010013003">
    <property type="protein sequence ID" value="CAK0835164.1"/>
    <property type="molecule type" value="Genomic_DNA"/>
</dbReference>
<protein>
    <submittedName>
        <fullName evidence="3">Uncharacterized protein</fullName>
    </submittedName>
</protein>
<comment type="caution">
    <text evidence="3">The sequence shown here is derived from an EMBL/GenBank/DDBJ whole genome shotgun (WGS) entry which is preliminary data.</text>
</comment>
<feature type="region of interest" description="Disordered" evidence="1">
    <location>
        <begin position="24"/>
        <end position="88"/>
    </location>
</feature>
<feature type="chain" id="PRO_5047199584" evidence="2">
    <location>
        <begin position="27"/>
        <end position="112"/>
    </location>
</feature>
<organism evidence="3 4">
    <name type="scientific">Prorocentrum cordatum</name>
    <dbReference type="NCBI Taxonomy" id="2364126"/>
    <lineage>
        <taxon>Eukaryota</taxon>
        <taxon>Sar</taxon>
        <taxon>Alveolata</taxon>
        <taxon>Dinophyceae</taxon>
        <taxon>Prorocentrales</taxon>
        <taxon>Prorocentraceae</taxon>
        <taxon>Prorocentrum</taxon>
    </lineage>
</organism>